<dbReference type="STRING" id="177439.DP1970"/>
<accession>Q6ALS6</accession>
<sequence>MQFCSSCGVVLNLFEFPERELCSKCFEKLHATNAEKNGASTAVKKERPCACSQVPADALLRCENGKMSITTQDGVALWSGEMDSAHQMQTILQQVGRIHSIRNKRKKSQK</sequence>
<proteinExistence type="predicted"/>
<keyword evidence="2" id="KW-1185">Reference proteome</keyword>
<gene>
    <name evidence="1" type="ordered locus">DP1970</name>
</gene>
<protein>
    <submittedName>
        <fullName evidence="1">Uncharacterized protein</fullName>
    </submittedName>
</protein>
<dbReference type="HOGENOM" id="CLU_2286964_0_0_7"/>
<dbReference type="KEGG" id="dps:DP1970"/>
<dbReference type="EMBL" id="CR522870">
    <property type="protein sequence ID" value="CAG36699.1"/>
    <property type="molecule type" value="Genomic_DNA"/>
</dbReference>
<dbReference type="Proteomes" id="UP000000602">
    <property type="component" value="Chromosome"/>
</dbReference>
<organism evidence="1 2">
    <name type="scientific">Desulfotalea psychrophila (strain LSv54 / DSM 12343)</name>
    <dbReference type="NCBI Taxonomy" id="177439"/>
    <lineage>
        <taxon>Bacteria</taxon>
        <taxon>Pseudomonadati</taxon>
        <taxon>Thermodesulfobacteriota</taxon>
        <taxon>Desulfobulbia</taxon>
        <taxon>Desulfobulbales</taxon>
        <taxon>Desulfocapsaceae</taxon>
        <taxon>Desulfotalea</taxon>
    </lineage>
</organism>
<dbReference type="AlphaFoldDB" id="Q6ALS6"/>
<evidence type="ECO:0000313" key="2">
    <source>
        <dbReference type="Proteomes" id="UP000000602"/>
    </source>
</evidence>
<evidence type="ECO:0000313" key="1">
    <source>
        <dbReference type="EMBL" id="CAG36699.1"/>
    </source>
</evidence>
<reference evidence="2" key="1">
    <citation type="journal article" date="2004" name="Environ. Microbiol.">
        <title>The genome of Desulfotalea psychrophila, a sulfate-reducing bacterium from permanently cold Arctic sediments.</title>
        <authorList>
            <person name="Rabus R."/>
            <person name="Ruepp A."/>
            <person name="Frickey T."/>
            <person name="Rattei T."/>
            <person name="Fartmann B."/>
            <person name="Stark M."/>
            <person name="Bauer M."/>
            <person name="Zibat A."/>
            <person name="Lombardot T."/>
            <person name="Becker I."/>
            <person name="Amann J."/>
            <person name="Gellner K."/>
            <person name="Teeling H."/>
            <person name="Leuschner W.D."/>
            <person name="Gloeckner F.-O."/>
            <person name="Lupas A.N."/>
            <person name="Amann R."/>
            <person name="Klenk H.-P."/>
        </authorList>
    </citation>
    <scope>NUCLEOTIDE SEQUENCE [LARGE SCALE GENOMIC DNA]</scope>
    <source>
        <strain evidence="2">DSM 12343 / LSv54</strain>
    </source>
</reference>
<name>Q6ALS6_DESPS</name>